<evidence type="ECO:0000313" key="6">
    <source>
        <dbReference type="Proteomes" id="UP001231197"/>
    </source>
</evidence>
<feature type="chain" id="PRO_5047138503" evidence="2">
    <location>
        <begin position="19"/>
        <end position="571"/>
    </location>
</feature>
<gene>
    <name evidence="5" type="ORF">QMA06_16225</name>
</gene>
<dbReference type="NCBIfam" id="TIGR04183">
    <property type="entry name" value="Por_Secre_tail"/>
    <property type="match status" value="1"/>
</dbReference>
<protein>
    <submittedName>
        <fullName evidence="5">Right-handed parallel beta-helix repeat-containing protein</fullName>
    </submittedName>
</protein>
<evidence type="ECO:0000259" key="4">
    <source>
        <dbReference type="Pfam" id="PF18962"/>
    </source>
</evidence>
<evidence type="ECO:0000259" key="3">
    <source>
        <dbReference type="Pfam" id="PF13229"/>
    </source>
</evidence>
<evidence type="ECO:0000256" key="1">
    <source>
        <dbReference type="ARBA" id="ARBA00022729"/>
    </source>
</evidence>
<organism evidence="5 6">
    <name type="scientific">Winogradskyella bathintestinalis</name>
    <dbReference type="NCBI Taxonomy" id="3035208"/>
    <lineage>
        <taxon>Bacteria</taxon>
        <taxon>Pseudomonadati</taxon>
        <taxon>Bacteroidota</taxon>
        <taxon>Flavobacteriia</taxon>
        <taxon>Flavobacteriales</taxon>
        <taxon>Flavobacteriaceae</taxon>
        <taxon>Winogradskyella</taxon>
    </lineage>
</organism>
<dbReference type="SUPFAM" id="SSF49464">
    <property type="entry name" value="Carboxypeptidase regulatory domain-like"/>
    <property type="match status" value="1"/>
</dbReference>
<dbReference type="SMART" id="SM00710">
    <property type="entry name" value="PbH1"/>
    <property type="match status" value="6"/>
</dbReference>
<name>A0ABT7ZZ37_9FLAO</name>
<dbReference type="InterPro" id="IPR011050">
    <property type="entry name" value="Pectin_lyase_fold/virulence"/>
</dbReference>
<feature type="domain" description="Right handed beta helix" evidence="3">
    <location>
        <begin position="217"/>
        <end position="359"/>
    </location>
</feature>
<dbReference type="InterPro" id="IPR006626">
    <property type="entry name" value="PbH1"/>
</dbReference>
<dbReference type="InterPro" id="IPR039448">
    <property type="entry name" value="Beta_helix"/>
</dbReference>
<feature type="signal peptide" evidence="2">
    <location>
        <begin position="1"/>
        <end position="18"/>
    </location>
</feature>
<sequence length="571" mass="62766">MKKILPLLLLLFSIFSYSSEINGNVFLDNTSDHSGIVIKFNPVSPSAVYIEGVSNSIGEYSITVVNGVYNISYEKDGYQTYTITNQLISTDDTLTSVTLNSNTAVNVSGNISGNWTNNNTYIVNGDITIPPSQTLNIEPGTEVRFDGYYSLIVNGTLTAVGTENNKINITSNSTNPTNNDWNQIKINSTSASSEINYCVIEYGHITDFAETGFIEINGEVTISNSTIKNSNGPAIKIALNYSGDVLIDNCEINDSNYGIYNSGIGEILITNNRIFDINTIGVYENIYDSQTTIRNNIIYNCPYTGITSHSDILIERNILFNNGHGNPYGAGVFVVDGTPIIANNTMFSNKNGVGIYDNDFYNPQPIINSNIIINNSDYGIISQGEFQPSVVAYNLFNNNTNGVGNNIPVGVGLVITTNANGTDSDAYYNIFSSAQLISINPTDSNFCELNSISDAINAGDPNIVNNYNSTVIDIGAKESSETLSINGFSNYDFIIYPNPVVNEIKIQSKNTQLFDRIVIYNIKGQIIKEYNLENSKSEYKLENLNNLKSGIHLMSIYNNFKKIHEIKLLKK</sequence>
<dbReference type="InterPro" id="IPR012334">
    <property type="entry name" value="Pectin_lyas_fold"/>
</dbReference>
<dbReference type="Pfam" id="PF18962">
    <property type="entry name" value="Por_Secre_tail"/>
    <property type="match status" value="1"/>
</dbReference>
<accession>A0ABT7ZZ37</accession>
<evidence type="ECO:0000313" key="5">
    <source>
        <dbReference type="EMBL" id="MDN3494269.1"/>
    </source>
</evidence>
<dbReference type="EMBL" id="JASDDK010000019">
    <property type="protein sequence ID" value="MDN3494269.1"/>
    <property type="molecule type" value="Genomic_DNA"/>
</dbReference>
<evidence type="ECO:0000256" key="2">
    <source>
        <dbReference type="SAM" id="SignalP"/>
    </source>
</evidence>
<keyword evidence="6" id="KW-1185">Reference proteome</keyword>
<dbReference type="Proteomes" id="UP001231197">
    <property type="component" value="Unassembled WGS sequence"/>
</dbReference>
<dbReference type="Pfam" id="PF13229">
    <property type="entry name" value="Beta_helix"/>
    <property type="match status" value="1"/>
</dbReference>
<reference evidence="5 6" key="1">
    <citation type="journal article" date="2023" name="Int. J. Syst. Evol. Microbiol.">
        <title>Winogradskyella bathintestinalis sp. nov., isolated from the intestine of the deep-sea loosejaw dragonfish, Malacosteus niger.</title>
        <authorList>
            <person name="Uniacke-Lowe S."/>
            <person name="Johnson C.N."/>
            <person name="Stanton C."/>
            <person name="Hill C."/>
            <person name="Ross P."/>
        </authorList>
    </citation>
    <scope>NUCLEOTIDE SEQUENCE [LARGE SCALE GENOMIC DNA]</scope>
    <source>
        <strain evidence="5 6">APC 3343</strain>
    </source>
</reference>
<dbReference type="RefSeq" id="WP_290207969.1">
    <property type="nucleotide sequence ID" value="NZ_JASDDK010000019.1"/>
</dbReference>
<keyword evidence="1 2" id="KW-0732">Signal</keyword>
<dbReference type="InterPro" id="IPR026444">
    <property type="entry name" value="Secre_tail"/>
</dbReference>
<feature type="domain" description="Secretion system C-terminal sorting" evidence="4">
    <location>
        <begin position="495"/>
        <end position="563"/>
    </location>
</feature>
<dbReference type="Gene3D" id="2.160.20.10">
    <property type="entry name" value="Single-stranded right-handed beta-helix, Pectin lyase-like"/>
    <property type="match status" value="1"/>
</dbReference>
<dbReference type="InterPro" id="IPR008969">
    <property type="entry name" value="CarboxyPept-like_regulatory"/>
</dbReference>
<comment type="caution">
    <text evidence="5">The sequence shown here is derived from an EMBL/GenBank/DDBJ whole genome shotgun (WGS) entry which is preliminary data.</text>
</comment>
<proteinExistence type="predicted"/>
<dbReference type="SUPFAM" id="SSF51126">
    <property type="entry name" value="Pectin lyase-like"/>
    <property type="match status" value="1"/>
</dbReference>